<sequence length="230" mass="25938">MDPLPTPLPSYQFQTNHVTVFVDDAETPFVTAVVDRVNREVTYKYCLASSRARVRVTVASNGARLQGVFRCHGRRMCVVNAHDRYQPLTFDGFIDDDDDDSNEHSGDESRTNRFVITDLNALRPEHGLCVRDMARAMESPSVLQVFVNEAILGKEEHEKEEEGKKDDNVNSNNLANNADLEQLMARLAVDASVALPTARRREHNSTRWARVSCKTGKHLLTINLTFTFST</sequence>
<gene>
    <name evidence="2" type="ORF">pesp025</name>
</gene>
<keyword evidence="3" id="KW-1185">Reference proteome</keyword>
<evidence type="ECO:0000256" key="1">
    <source>
        <dbReference type="SAM" id="MobiDB-lite"/>
    </source>
</evidence>
<dbReference type="EMBL" id="KM009991">
    <property type="protein sequence ID" value="AIE47756.1"/>
    <property type="molecule type" value="Genomic_DNA"/>
</dbReference>
<name>A0A068LMH9_9ABAC</name>
<feature type="region of interest" description="Disordered" evidence="1">
    <location>
        <begin position="92"/>
        <end position="111"/>
    </location>
</feature>
<dbReference type="Proteomes" id="UP000203240">
    <property type="component" value="Segment"/>
</dbReference>
<dbReference type="RefSeq" id="YP_009049851.1">
    <property type="nucleotide sequence ID" value="NC_024625.1"/>
</dbReference>
<dbReference type="GeneID" id="20003939"/>
<feature type="compositionally biased region" description="Basic and acidic residues" evidence="1">
    <location>
        <begin position="102"/>
        <end position="111"/>
    </location>
</feature>
<accession>A0A068LMH9</accession>
<evidence type="ECO:0000313" key="2">
    <source>
        <dbReference type="EMBL" id="AIE47756.1"/>
    </source>
</evidence>
<dbReference type="InterPro" id="IPR009661">
    <property type="entry name" value="AcMNPV_Da18"/>
</dbReference>
<evidence type="ECO:0000313" key="3">
    <source>
        <dbReference type="Proteomes" id="UP000203240"/>
    </source>
</evidence>
<proteinExistence type="predicted"/>
<dbReference type="OrthoDB" id="18602at10239"/>
<protein>
    <submittedName>
        <fullName evidence="2">Ac17</fullName>
    </submittedName>
</protein>
<reference evidence="2 3" key="1">
    <citation type="journal article" date="2015" name="Genome Announc.">
        <title>A Distinct Group II Alphabaculovirus Isolated from a Peridroma Species.</title>
        <authorList>
            <person name="Rohrmann G.F."/>
            <person name="Erlandson M.A."/>
            <person name="Theilmann D.A."/>
        </authorList>
    </citation>
    <scope>NUCLEOTIDE SEQUENCE [LARGE SCALE GENOMIC DNA]</scope>
    <source>
        <strain evidence="2">GR_167</strain>
    </source>
</reference>
<dbReference type="Pfam" id="PF06856">
    <property type="entry name" value="AcMNPV_Orf17"/>
    <property type="match status" value="1"/>
</dbReference>
<feature type="region of interest" description="Disordered" evidence="1">
    <location>
        <begin position="154"/>
        <end position="173"/>
    </location>
</feature>
<organism evidence="2 3">
    <name type="scientific">Peridroma alphabaculovirus</name>
    <dbReference type="NCBI Taxonomy" id="1346829"/>
    <lineage>
        <taxon>Viruses</taxon>
        <taxon>Viruses incertae sedis</taxon>
        <taxon>Naldaviricetes</taxon>
        <taxon>Lefavirales</taxon>
        <taxon>Baculoviridae</taxon>
        <taxon>Alphabaculovirus</taxon>
    </lineage>
</organism>
<feature type="compositionally biased region" description="Basic and acidic residues" evidence="1">
    <location>
        <begin position="154"/>
        <end position="168"/>
    </location>
</feature>